<evidence type="ECO:0000256" key="3">
    <source>
        <dbReference type="ARBA" id="ARBA00022692"/>
    </source>
</evidence>
<dbReference type="GO" id="GO:0007187">
    <property type="term" value="P:G protein-coupled receptor signaling pathway, coupled to cyclic nucleotide second messenger"/>
    <property type="evidence" value="ECO:0007669"/>
    <property type="project" value="TreeGrafter"/>
</dbReference>
<keyword evidence="6 9" id="KW-0472">Membrane</keyword>
<keyword evidence="4 9" id="KW-1133">Transmembrane helix</keyword>
<evidence type="ECO:0000256" key="7">
    <source>
        <dbReference type="ARBA" id="ARBA00023170"/>
    </source>
</evidence>
<gene>
    <name evidence="11" type="primary">HTR1F_5</name>
    <name evidence="11" type="ORF">OS493_016995</name>
</gene>
<dbReference type="Pfam" id="PF00001">
    <property type="entry name" value="7tm_1"/>
    <property type="match status" value="1"/>
</dbReference>
<feature type="transmembrane region" description="Helical" evidence="9">
    <location>
        <begin position="150"/>
        <end position="178"/>
    </location>
</feature>
<reference evidence="11" key="1">
    <citation type="submission" date="2023-01" db="EMBL/GenBank/DDBJ databases">
        <title>Genome assembly of the deep-sea coral Lophelia pertusa.</title>
        <authorList>
            <person name="Herrera S."/>
            <person name="Cordes E."/>
        </authorList>
    </citation>
    <scope>NUCLEOTIDE SEQUENCE</scope>
    <source>
        <strain evidence="11">USNM1676648</strain>
        <tissue evidence="11">Polyp</tissue>
    </source>
</reference>
<keyword evidence="12" id="KW-1185">Reference proteome</keyword>
<keyword evidence="8" id="KW-0807">Transducer</keyword>
<dbReference type="InterPro" id="IPR000276">
    <property type="entry name" value="GPCR_Rhodpsn"/>
</dbReference>
<dbReference type="InterPro" id="IPR017452">
    <property type="entry name" value="GPCR_Rhodpsn_7TM"/>
</dbReference>
<dbReference type="AlphaFoldDB" id="A0A9W9YNT0"/>
<name>A0A9W9YNT0_9CNID</name>
<proteinExistence type="predicted"/>
<feature type="transmembrane region" description="Helical" evidence="9">
    <location>
        <begin position="190"/>
        <end position="211"/>
    </location>
</feature>
<dbReference type="SUPFAM" id="SSF81321">
    <property type="entry name" value="Family A G protein-coupled receptor-like"/>
    <property type="match status" value="1"/>
</dbReference>
<comment type="subcellular location">
    <subcellularLocation>
        <location evidence="1">Cell membrane</location>
        <topology evidence="1">Multi-pass membrane protein</topology>
    </subcellularLocation>
</comment>
<evidence type="ECO:0000313" key="11">
    <source>
        <dbReference type="EMBL" id="KAJ7360363.1"/>
    </source>
</evidence>
<feature type="domain" description="G-protein coupled receptors family 1 profile" evidence="10">
    <location>
        <begin position="21"/>
        <end position="209"/>
    </location>
</feature>
<dbReference type="GO" id="GO:0030594">
    <property type="term" value="F:neurotransmitter receptor activity"/>
    <property type="evidence" value="ECO:0007669"/>
    <property type="project" value="TreeGrafter"/>
</dbReference>
<dbReference type="OrthoDB" id="5957871at2759"/>
<evidence type="ECO:0000256" key="1">
    <source>
        <dbReference type="ARBA" id="ARBA00004651"/>
    </source>
</evidence>
<dbReference type="GO" id="GO:0004993">
    <property type="term" value="F:G protein-coupled serotonin receptor activity"/>
    <property type="evidence" value="ECO:0007669"/>
    <property type="project" value="TreeGrafter"/>
</dbReference>
<dbReference type="Gene3D" id="1.20.1070.10">
    <property type="entry name" value="Rhodopsin 7-helix transmembrane proteins"/>
    <property type="match status" value="1"/>
</dbReference>
<dbReference type="Proteomes" id="UP001163046">
    <property type="component" value="Unassembled WGS sequence"/>
</dbReference>
<dbReference type="GO" id="GO:0005886">
    <property type="term" value="C:plasma membrane"/>
    <property type="evidence" value="ECO:0007669"/>
    <property type="project" value="UniProtKB-SubCell"/>
</dbReference>
<evidence type="ECO:0000313" key="12">
    <source>
        <dbReference type="Proteomes" id="UP001163046"/>
    </source>
</evidence>
<dbReference type="EMBL" id="MU827310">
    <property type="protein sequence ID" value="KAJ7360363.1"/>
    <property type="molecule type" value="Genomic_DNA"/>
</dbReference>
<dbReference type="GO" id="GO:0007268">
    <property type="term" value="P:chemical synaptic transmission"/>
    <property type="evidence" value="ECO:0007669"/>
    <property type="project" value="TreeGrafter"/>
</dbReference>
<sequence>MDINVPHHRALVHLEPIGRELDRYKSIQDPLNRFRQTPFMTRKRAGLVILSLWIYSGILHLCLSWDGSDCLAASKTISANSNITPEYSLISSSVNFVLPTLFMCVLYWRIYKIASGMSKKEELNQLESSPYMGRKSAKSLKKRIKTTKNILVVACAFFFCWMPHTALSIITTVMYIARCVPCLYAIPRELYIIFLMLGYSSSALNPYLYALRNTQFRNAFSRCCSRVEM</sequence>
<evidence type="ECO:0000256" key="2">
    <source>
        <dbReference type="ARBA" id="ARBA00022475"/>
    </source>
</evidence>
<evidence type="ECO:0000259" key="10">
    <source>
        <dbReference type="PROSITE" id="PS50262"/>
    </source>
</evidence>
<keyword evidence="2" id="KW-1003">Cell membrane</keyword>
<evidence type="ECO:0000256" key="9">
    <source>
        <dbReference type="SAM" id="Phobius"/>
    </source>
</evidence>
<keyword evidence="3 9" id="KW-0812">Transmembrane</keyword>
<dbReference type="PROSITE" id="PS50262">
    <property type="entry name" value="G_PROTEIN_RECEP_F1_2"/>
    <property type="match status" value="1"/>
</dbReference>
<evidence type="ECO:0000256" key="8">
    <source>
        <dbReference type="ARBA" id="ARBA00023224"/>
    </source>
</evidence>
<evidence type="ECO:0000256" key="5">
    <source>
        <dbReference type="ARBA" id="ARBA00023040"/>
    </source>
</evidence>
<protein>
    <submittedName>
        <fullName evidence="11">5-hydroxytryptamine receptor 1F</fullName>
    </submittedName>
</protein>
<organism evidence="11 12">
    <name type="scientific">Desmophyllum pertusum</name>
    <dbReference type="NCBI Taxonomy" id="174260"/>
    <lineage>
        <taxon>Eukaryota</taxon>
        <taxon>Metazoa</taxon>
        <taxon>Cnidaria</taxon>
        <taxon>Anthozoa</taxon>
        <taxon>Hexacorallia</taxon>
        <taxon>Scleractinia</taxon>
        <taxon>Caryophylliina</taxon>
        <taxon>Caryophylliidae</taxon>
        <taxon>Desmophyllum</taxon>
    </lineage>
</organism>
<evidence type="ECO:0000256" key="6">
    <source>
        <dbReference type="ARBA" id="ARBA00023136"/>
    </source>
</evidence>
<comment type="caution">
    <text evidence="11">The sequence shown here is derived from an EMBL/GenBank/DDBJ whole genome shotgun (WGS) entry which is preliminary data.</text>
</comment>
<dbReference type="PANTHER" id="PTHR24247:SF278">
    <property type="entry name" value="HISTAMINE H2 RECEPTOR"/>
    <property type="match status" value="1"/>
</dbReference>
<dbReference type="PANTHER" id="PTHR24247">
    <property type="entry name" value="5-HYDROXYTRYPTAMINE RECEPTOR"/>
    <property type="match status" value="1"/>
</dbReference>
<accession>A0A9W9YNT0</accession>
<dbReference type="GO" id="GO:0045202">
    <property type="term" value="C:synapse"/>
    <property type="evidence" value="ECO:0007669"/>
    <property type="project" value="GOC"/>
</dbReference>
<dbReference type="GO" id="GO:0030425">
    <property type="term" value="C:dendrite"/>
    <property type="evidence" value="ECO:0007669"/>
    <property type="project" value="TreeGrafter"/>
</dbReference>
<keyword evidence="7 11" id="KW-0675">Receptor</keyword>
<dbReference type="PRINTS" id="PR00237">
    <property type="entry name" value="GPCRRHODOPSN"/>
</dbReference>
<feature type="transmembrane region" description="Helical" evidence="9">
    <location>
        <begin position="45"/>
        <end position="67"/>
    </location>
</feature>
<evidence type="ECO:0000256" key="4">
    <source>
        <dbReference type="ARBA" id="ARBA00022989"/>
    </source>
</evidence>
<feature type="transmembrane region" description="Helical" evidence="9">
    <location>
        <begin position="87"/>
        <end position="110"/>
    </location>
</feature>
<keyword evidence="5" id="KW-0297">G-protein coupled receptor</keyword>